<keyword evidence="2" id="KW-0732">Signal</keyword>
<proteinExistence type="predicted"/>
<dbReference type="Proteomes" id="UP001221757">
    <property type="component" value="Unassembled WGS sequence"/>
</dbReference>
<dbReference type="EMBL" id="JARKIE010000208">
    <property type="protein sequence ID" value="KAJ7666521.1"/>
    <property type="molecule type" value="Genomic_DNA"/>
</dbReference>
<comment type="caution">
    <text evidence="3">The sequence shown here is derived from an EMBL/GenBank/DDBJ whole genome shotgun (WGS) entry which is preliminary data.</text>
</comment>
<feature type="region of interest" description="Disordered" evidence="1">
    <location>
        <begin position="223"/>
        <end position="246"/>
    </location>
</feature>
<sequence length="281" mass="28801">MVSALLLALSIGLSARQAGTNQCGTELNQASNCQNAYSVCSAGLMISPTPRIRIEMAWCLKNGTGARLIPDGAITDYVQVTGIGNMSLLNIPSDDDPGGELDPQGNPIGGLVFSTAFGNLEQVFEWTGSNAPGYCQHIYGTLGCAWNMPGSYANGFDSCHADSGEVYGSSTFFQGQTVTPDAHPAPSPTSCTTGTNIITSSVSPLLTLWPPFMLLTVIQAQPTGSGSGSVSRSTTLSTGSNSKGAPSLTTSLAASIQGWARLPTGVGSAVVFSLVGAVIVL</sequence>
<reference evidence="3" key="1">
    <citation type="submission" date="2023-03" db="EMBL/GenBank/DDBJ databases">
        <title>Massive genome expansion in bonnet fungi (Mycena s.s.) driven by repeated elements and novel gene families across ecological guilds.</title>
        <authorList>
            <consortium name="Lawrence Berkeley National Laboratory"/>
            <person name="Harder C.B."/>
            <person name="Miyauchi S."/>
            <person name="Viragh M."/>
            <person name="Kuo A."/>
            <person name="Thoen E."/>
            <person name="Andreopoulos B."/>
            <person name="Lu D."/>
            <person name="Skrede I."/>
            <person name="Drula E."/>
            <person name="Henrissat B."/>
            <person name="Morin E."/>
            <person name="Kohler A."/>
            <person name="Barry K."/>
            <person name="LaButti K."/>
            <person name="Morin E."/>
            <person name="Salamov A."/>
            <person name="Lipzen A."/>
            <person name="Mereny Z."/>
            <person name="Hegedus B."/>
            <person name="Baldrian P."/>
            <person name="Stursova M."/>
            <person name="Weitz H."/>
            <person name="Taylor A."/>
            <person name="Grigoriev I.V."/>
            <person name="Nagy L.G."/>
            <person name="Martin F."/>
            <person name="Kauserud H."/>
        </authorList>
    </citation>
    <scope>NUCLEOTIDE SEQUENCE</scope>
    <source>
        <strain evidence="3">CBHHK067</strain>
    </source>
</reference>
<evidence type="ECO:0000256" key="1">
    <source>
        <dbReference type="SAM" id="MobiDB-lite"/>
    </source>
</evidence>
<organism evidence="3 4">
    <name type="scientific">Mycena rosella</name>
    <name type="common">Pink bonnet</name>
    <name type="synonym">Agaricus rosellus</name>
    <dbReference type="NCBI Taxonomy" id="1033263"/>
    <lineage>
        <taxon>Eukaryota</taxon>
        <taxon>Fungi</taxon>
        <taxon>Dikarya</taxon>
        <taxon>Basidiomycota</taxon>
        <taxon>Agaricomycotina</taxon>
        <taxon>Agaricomycetes</taxon>
        <taxon>Agaricomycetidae</taxon>
        <taxon>Agaricales</taxon>
        <taxon>Marasmiineae</taxon>
        <taxon>Mycenaceae</taxon>
        <taxon>Mycena</taxon>
    </lineage>
</organism>
<evidence type="ECO:0000256" key="2">
    <source>
        <dbReference type="SAM" id="SignalP"/>
    </source>
</evidence>
<dbReference type="AlphaFoldDB" id="A0AAD7CWH6"/>
<feature type="signal peptide" evidence="2">
    <location>
        <begin position="1"/>
        <end position="20"/>
    </location>
</feature>
<feature type="compositionally biased region" description="Low complexity" evidence="1">
    <location>
        <begin position="228"/>
        <end position="240"/>
    </location>
</feature>
<protein>
    <submittedName>
        <fullName evidence="3">Uncharacterized protein</fullName>
    </submittedName>
</protein>
<evidence type="ECO:0000313" key="3">
    <source>
        <dbReference type="EMBL" id="KAJ7666521.1"/>
    </source>
</evidence>
<evidence type="ECO:0000313" key="4">
    <source>
        <dbReference type="Proteomes" id="UP001221757"/>
    </source>
</evidence>
<name>A0AAD7CWH6_MYCRO</name>
<accession>A0AAD7CWH6</accession>
<feature type="chain" id="PRO_5041996778" evidence="2">
    <location>
        <begin position="21"/>
        <end position="281"/>
    </location>
</feature>
<keyword evidence="4" id="KW-1185">Reference proteome</keyword>
<gene>
    <name evidence="3" type="ORF">B0H17DRAFT_1162508</name>
</gene>